<evidence type="ECO:0000313" key="1">
    <source>
        <dbReference type="EMBL" id="KAI8533872.1"/>
    </source>
</evidence>
<reference evidence="1" key="1">
    <citation type="submission" date="2022-02" db="EMBL/GenBank/DDBJ databases">
        <title>Plant Genome Project.</title>
        <authorList>
            <person name="Zhang R.-G."/>
        </authorList>
    </citation>
    <scope>NUCLEOTIDE SEQUENCE</scope>
    <source>
        <strain evidence="1">AT1</strain>
    </source>
</reference>
<dbReference type="EMBL" id="CM046397">
    <property type="protein sequence ID" value="KAI8533872.1"/>
    <property type="molecule type" value="Genomic_DNA"/>
</dbReference>
<accession>A0ACC0LZ64</accession>
<keyword evidence="2" id="KW-1185">Reference proteome</keyword>
<organism evidence="1 2">
    <name type="scientific">Rhododendron molle</name>
    <name type="common">Chinese azalea</name>
    <name type="synonym">Azalea mollis</name>
    <dbReference type="NCBI Taxonomy" id="49168"/>
    <lineage>
        <taxon>Eukaryota</taxon>
        <taxon>Viridiplantae</taxon>
        <taxon>Streptophyta</taxon>
        <taxon>Embryophyta</taxon>
        <taxon>Tracheophyta</taxon>
        <taxon>Spermatophyta</taxon>
        <taxon>Magnoliopsida</taxon>
        <taxon>eudicotyledons</taxon>
        <taxon>Gunneridae</taxon>
        <taxon>Pentapetalae</taxon>
        <taxon>asterids</taxon>
        <taxon>Ericales</taxon>
        <taxon>Ericaceae</taxon>
        <taxon>Ericoideae</taxon>
        <taxon>Rhodoreae</taxon>
        <taxon>Rhododendron</taxon>
    </lineage>
</organism>
<protein>
    <submittedName>
        <fullName evidence="1">Uncharacterized protein</fullName>
    </submittedName>
</protein>
<evidence type="ECO:0000313" key="2">
    <source>
        <dbReference type="Proteomes" id="UP001062846"/>
    </source>
</evidence>
<proteinExistence type="predicted"/>
<name>A0ACC0LZ64_RHOML</name>
<sequence>MTNTAKLKSGLFPRRQSFIVPKENLVLSGHSCQCQVTIQDACTSFAGFCAFTWDGTIWIVLRTFISISVF</sequence>
<comment type="caution">
    <text evidence="1">The sequence shown here is derived from an EMBL/GenBank/DDBJ whole genome shotgun (WGS) entry which is preliminary data.</text>
</comment>
<dbReference type="Proteomes" id="UP001062846">
    <property type="component" value="Chromosome 10"/>
</dbReference>
<gene>
    <name evidence="1" type="ORF">RHMOL_Rhmol10G0043100</name>
</gene>